<dbReference type="EMBL" id="JBCGDO010000020">
    <property type="protein sequence ID" value="MEM0543519.1"/>
    <property type="molecule type" value="Genomic_DNA"/>
</dbReference>
<protein>
    <recommendedName>
        <fullName evidence="3">Lipoprotein</fullName>
    </recommendedName>
</protein>
<name>A0ABU9N750_9FLAO</name>
<proteinExistence type="predicted"/>
<organism evidence="1 2">
    <name type="scientific">Flavobacterium aureirubrum</name>
    <dbReference type="NCBI Taxonomy" id="3133147"/>
    <lineage>
        <taxon>Bacteria</taxon>
        <taxon>Pseudomonadati</taxon>
        <taxon>Bacteroidota</taxon>
        <taxon>Flavobacteriia</taxon>
        <taxon>Flavobacteriales</taxon>
        <taxon>Flavobacteriaceae</taxon>
        <taxon>Flavobacterium</taxon>
    </lineage>
</organism>
<keyword evidence="2" id="KW-1185">Reference proteome</keyword>
<reference evidence="1 2" key="1">
    <citation type="submission" date="2024-03" db="EMBL/GenBank/DDBJ databases">
        <title>Two novel species of the genus Flavobacterium exhibiting potentially degradation of complex polysaccharides.</title>
        <authorList>
            <person name="Lian X."/>
        </authorList>
    </citation>
    <scope>NUCLEOTIDE SEQUENCE [LARGE SCALE GENOMIC DNA]</scope>
    <source>
        <strain evidence="2">j3</strain>
    </source>
</reference>
<evidence type="ECO:0008006" key="3">
    <source>
        <dbReference type="Google" id="ProtNLM"/>
    </source>
</evidence>
<comment type="caution">
    <text evidence="1">The sequence shown here is derived from an EMBL/GenBank/DDBJ whole genome shotgun (WGS) entry which is preliminary data.</text>
</comment>
<sequence length="181" mass="20876">MKNIHISFCLFIWIAFSCSKEEVSKTTIYNQKANDLIFQTLKENNCKCILEIPEESLVDINNSENPGYDIKSKLKMQLNLKTDANLDSLLSVSKNFKLDSEKIKVNKIKIVSSKDIWNIKKGEDSHTLELCKTGIFYIVKPIFNENYTKAAFDYGLAFSCVKLLPTPIYEFKKDKWIVSKN</sequence>
<dbReference type="Proteomes" id="UP001460072">
    <property type="component" value="Unassembled WGS sequence"/>
</dbReference>
<dbReference type="RefSeq" id="WP_342696714.1">
    <property type="nucleotide sequence ID" value="NZ_JBCGDO010000020.1"/>
</dbReference>
<gene>
    <name evidence="1" type="ORF">WFZ85_12920</name>
</gene>
<dbReference type="PROSITE" id="PS51257">
    <property type="entry name" value="PROKAR_LIPOPROTEIN"/>
    <property type="match status" value="1"/>
</dbReference>
<evidence type="ECO:0000313" key="2">
    <source>
        <dbReference type="Proteomes" id="UP001460072"/>
    </source>
</evidence>
<evidence type="ECO:0000313" key="1">
    <source>
        <dbReference type="EMBL" id="MEM0543519.1"/>
    </source>
</evidence>
<accession>A0ABU9N750</accession>